<feature type="chain" id="PRO_5015055847" evidence="1">
    <location>
        <begin position="22"/>
        <end position="101"/>
    </location>
</feature>
<feature type="signal peptide" evidence="1">
    <location>
        <begin position="1"/>
        <end position="21"/>
    </location>
</feature>
<feature type="non-terminal residue" evidence="2">
    <location>
        <position position="1"/>
    </location>
</feature>
<reference evidence="2" key="2">
    <citation type="submission" date="2016-06" db="EMBL/GenBank/DDBJ databases">
        <title>The genome of a short-lived fish provides insights into sex chromosome evolution and the genetic control of aging.</title>
        <authorList>
            <person name="Reichwald K."/>
            <person name="Felder M."/>
            <person name="Petzold A."/>
            <person name="Koch P."/>
            <person name="Groth M."/>
            <person name="Platzer M."/>
        </authorList>
    </citation>
    <scope>NUCLEOTIDE SEQUENCE</scope>
    <source>
        <tissue evidence="2">Brain</tissue>
    </source>
</reference>
<protein>
    <submittedName>
        <fullName evidence="2">Uncharacterized protein</fullName>
    </submittedName>
</protein>
<feature type="non-terminal residue" evidence="2">
    <location>
        <position position="101"/>
    </location>
</feature>
<name>A0A1A8CC45_NOTKA</name>
<reference evidence="2" key="1">
    <citation type="submission" date="2016-05" db="EMBL/GenBank/DDBJ databases">
        <authorList>
            <person name="Lavstsen T."/>
            <person name="Jespersen J.S."/>
        </authorList>
    </citation>
    <scope>NUCLEOTIDE SEQUENCE</scope>
    <source>
        <tissue evidence="2">Brain</tissue>
    </source>
</reference>
<dbReference type="EMBL" id="HAEA01000334">
    <property type="protein sequence ID" value="SBQ28814.1"/>
    <property type="molecule type" value="Transcribed_RNA"/>
</dbReference>
<gene>
    <name evidence="2" type="primary">Nfu_g_1_008625</name>
</gene>
<organism evidence="2">
    <name type="scientific">Nothobranchius kadleci</name>
    <name type="common">African annual killifish</name>
    <dbReference type="NCBI Taxonomy" id="1051664"/>
    <lineage>
        <taxon>Eukaryota</taxon>
        <taxon>Metazoa</taxon>
        <taxon>Chordata</taxon>
        <taxon>Craniata</taxon>
        <taxon>Vertebrata</taxon>
        <taxon>Euteleostomi</taxon>
        <taxon>Actinopterygii</taxon>
        <taxon>Neopterygii</taxon>
        <taxon>Teleostei</taxon>
        <taxon>Neoteleostei</taxon>
        <taxon>Acanthomorphata</taxon>
        <taxon>Ovalentaria</taxon>
        <taxon>Atherinomorphae</taxon>
        <taxon>Cyprinodontiformes</taxon>
        <taxon>Nothobranchiidae</taxon>
        <taxon>Nothobranchius</taxon>
    </lineage>
</organism>
<proteinExistence type="predicted"/>
<accession>A0A1A8CC45</accession>
<dbReference type="AlphaFoldDB" id="A0A1A8CC45"/>
<keyword evidence="1" id="KW-0732">Signal</keyword>
<evidence type="ECO:0000313" key="2">
    <source>
        <dbReference type="EMBL" id="SBP76320.1"/>
    </source>
</evidence>
<sequence length="101" mass="11179">LQTLGLVLCVTNIYEWLLVFTRLLCEMCENSGSVAQDTVHLKIPSTSQSLQKSPVRPSCGSEKVLVHSFQQHCFSSSRFLLNSLKVPPQSGSGLDWTITEP</sequence>
<dbReference type="EMBL" id="HADZ01012379">
    <property type="protein sequence ID" value="SBP76320.1"/>
    <property type="molecule type" value="Transcribed_RNA"/>
</dbReference>
<evidence type="ECO:0000256" key="1">
    <source>
        <dbReference type="SAM" id="SignalP"/>
    </source>
</evidence>